<sequence>MEIETCGHDFHSIRARLRLRVCRNPPSSSAAEPYGSEVTRGQDLSGKDFSAETLIKQDFKTLMKVHGETLVHKLRDYYSI</sequence>
<keyword evidence="2" id="KW-1185">Reference proteome</keyword>
<reference evidence="1 2" key="1">
    <citation type="submission" date="2024-01" db="EMBL/GenBank/DDBJ databases">
        <title>Genome assemblies of Stephania.</title>
        <authorList>
            <person name="Yang L."/>
        </authorList>
    </citation>
    <scope>NUCLEOTIDE SEQUENCE [LARGE SCALE GENOMIC DNA]</scope>
    <source>
        <strain evidence="1">JXDWG</strain>
        <tissue evidence="1">Leaf</tissue>
    </source>
</reference>
<dbReference type="AlphaFoldDB" id="A0AAP0KBQ0"/>
<name>A0AAP0KBQ0_9MAGN</name>
<gene>
    <name evidence="1" type="ORF">Scep_007455</name>
</gene>
<evidence type="ECO:0000313" key="1">
    <source>
        <dbReference type="EMBL" id="KAK9148698.1"/>
    </source>
</evidence>
<organism evidence="1 2">
    <name type="scientific">Stephania cephalantha</name>
    <dbReference type="NCBI Taxonomy" id="152367"/>
    <lineage>
        <taxon>Eukaryota</taxon>
        <taxon>Viridiplantae</taxon>
        <taxon>Streptophyta</taxon>
        <taxon>Embryophyta</taxon>
        <taxon>Tracheophyta</taxon>
        <taxon>Spermatophyta</taxon>
        <taxon>Magnoliopsida</taxon>
        <taxon>Ranunculales</taxon>
        <taxon>Menispermaceae</taxon>
        <taxon>Menispermoideae</taxon>
        <taxon>Cissampelideae</taxon>
        <taxon>Stephania</taxon>
    </lineage>
</organism>
<comment type="caution">
    <text evidence="1">The sequence shown here is derived from an EMBL/GenBank/DDBJ whole genome shotgun (WGS) entry which is preliminary data.</text>
</comment>
<evidence type="ECO:0000313" key="2">
    <source>
        <dbReference type="Proteomes" id="UP001419268"/>
    </source>
</evidence>
<protein>
    <submittedName>
        <fullName evidence="1">Uncharacterized protein</fullName>
    </submittedName>
</protein>
<proteinExistence type="predicted"/>
<dbReference type="Proteomes" id="UP001419268">
    <property type="component" value="Unassembled WGS sequence"/>
</dbReference>
<dbReference type="InterPro" id="IPR044213">
    <property type="entry name" value="At2g44920-like"/>
</dbReference>
<dbReference type="PANTHER" id="PTHR47200">
    <property type="entry name" value="THYLAKOID LUMENAL 15 KDA PROTEIN 1, CHLOROPLASTIC"/>
    <property type="match status" value="1"/>
</dbReference>
<dbReference type="GO" id="GO:0009534">
    <property type="term" value="C:chloroplast thylakoid"/>
    <property type="evidence" value="ECO:0007669"/>
    <property type="project" value="TreeGrafter"/>
</dbReference>
<dbReference type="PANTHER" id="PTHR47200:SF2">
    <property type="entry name" value="THYLAKOID LUMENAL 15 KDA PROTEIN 1, CHLOROPLASTIC"/>
    <property type="match status" value="1"/>
</dbReference>
<dbReference type="EMBL" id="JBBNAG010000003">
    <property type="protein sequence ID" value="KAK9148698.1"/>
    <property type="molecule type" value="Genomic_DNA"/>
</dbReference>
<accession>A0AAP0KBQ0</accession>